<dbReference type="InterPro" id="IPR002641">
    <property type="entry name" value="PNPLA_dom"/>
</dbReference>
<dbReference type="InterPro" id="IPR037483">
    <property type="entry name" value="YjjU-like"/>
</dbReference>
<dbReference type="RefSeq" id="WP_095612877.1">
    <property type="nucleotide sequence ID" value="NZ_MVOG01000005.1"/>
</dbReference>
<comment type="caution">
    <text evidence="4">The sequence shown here is derived from an EMBL/GenBank/DDBJ whole genome shotgun (WGS) entry which is preliminary data.</text>
</comment>
<protein>
    <submittedName>
        <fullName evidence="4">Patatin-like phospholipase</fullName>
    </submittedName>
</protein>
<dbReference type="OrthoDB" id="9802424at2"/>
<dbReference type="AlphaFoldDB" id="A0A2A2EL68"/>
<evidence type="ECO:0000259" key="3">
    <source>
        <dbReference type="PROSITE" id="PS51635"/>
    </source>
</evidence>
<dbReference type="EMBL" id="MVOG01000005">
    <property type="protein sequence ID" value="PAU69964.1"/>
    <property type="molecule type" value="Genomic_DNA"/>
</dbReference>
<dbReference type="GO" id="GO:0016787">
    <property type="term" value="F:hydrolase activity"/>
    <property type="evidence" value="ECO:0007669"/>
    <property type="project" value="UniProtKB-UniRule"/>
</dbReference>
<name>A0A2A2EL68_9BIFI</name>
<dbReference type="Proteomes" id="UP000217986">
    <property type="component" value="Unassembled WGS sequence"/>
</dbReference>
<accession>A0A2A2EL68</accession>
<dbReference type="PROSITE" id="PS51635">
    <property type="entry name" value="PNPLA"/>
    <property type="match status" value="1"/>
</dbReference>
<gene>
    <name evidence="4" type="ORF">B1400_0499</name>
</gene>
<evidence type="ECO:0000313" key="5">
    <source>
        <dbReference type="Proteomes" id="UP000217986"/>
    </source>
</evidence>
<dbReference type="Pfam" id="PF19890">
    <property type="entry name" value="DUF6363"/>
    <property type="match status" value="1"/>
</dbReference>
<dbReference type="Gene3D" id="3.40.1090.10">
    <property type="entry name" value="Cytosolic phospholipase A2 catalytic domain"/>
    <property type="match status" value="1"/>
</dbReference>
<evidence type="ECO:0000256" key="1">
    <source>
        <dbReference type="ARBA" id="ARBA00023098"/>
    </source>
</evidence>
<dbReference type="CDD" id="cd07208">
    <property type="entry name" value="Pat_hypo_Ecoli_yjju_like"/>
    <property type="match status" value="1"/>
</dbReference>
<sequence length="293" mass="31317">MSSSSSAAITAARPKIGVIDVGGGLRSAYGAGVLDWCLDHDVRFDYGLGVSAGAANVTSYLAGQRGRAFRFYADYSSRPAYMGVGNLLRTGSFLGLDYIYGTLMNASGEDPLDYDALTCGGVPYRITATNALSGTPEYFGPEHMRQDGYDALKATACLPVIDRPYVIDGAPYFDGTISDPIPVRQAFADGCDKVVVILTRPRDFRRKASHDSGSSTLLRLRYPKAARALAHRAPSYNEELDLVERLARAGKACIVAPQSIDGMSTLTRDADAIGRLYRMGLADGATIADFLAA</sequence>
<feature type="short sequence motif" description="GXSXG" evidence="2">
    <location>
        <begin position="49"/>
        <end position="53"/>
    </location>
</feature>
<feature type="domain" description="PNPLA" evidence="3">
    <location>
        <begin position="18"/>
        <end position="187"/>
    </location>
</feature>
<dbReference type="GO" id="GO:0016042">
    <property type="term" value="P:lipid catabolic process"/>
    <property type="evidence" value="ECO:0007669"/>
    <property type="project" value="UniProtKB-UniRule"/>
</dbReference>
<keyword evidence="2" id="KW-0442">Lipid degradation</keyword>
<feature type="active site" description="Proton acceptor" evidence="2">
    <location>
        <position position="174"/>
    </location>
</feature>
<evidence type="ECO:0000256" key="2">
    <source>
        <dbReference type="PROSITE-ProRule" id="PRU01161"/>
    </source>
</evidence>
<keyword evidence="2" id="KW-0378">Hydrolase</keyword>
<keyword evidence="5" id="KW-1185">Reference proteome</keyword>
<evidence type="ECO:0000313" key="4">
    <source>
        <dbReference type="EMBL" id="PAU69964.1"/>
    </source>
</evidence>
<organism evidence="4 5">
    <name type="scientific">Bifidobacterium italicum</name>
    <dbReference type="NCBI Taxonomy" id="1960968"/>
    <lineage>
        <taxon>Bacteria</taxon>
        <taxon>Bacillati</taxon>
        <taxon>Actinomycetota</taxon>
        <taxon>Actinomycetes</taxon>
        <taxon>Bifidobacteriales</taxon>
        <taxon>Bifidobacteriaceae</taxon>
        <taxon>Bifidobacterium</taxon>
    </lineage>
</organism>
<feature type="active site" description="Nucleophile" evidence="2">
    <location>
        <position position="51"/>
    </location>
</feature>
<proteinExistence type="predicted"/>
<dbReference type="InterPro" id="IPR045943">
    <property type="entry name" value="DUF6363"/>
</dbReference>
<keyword evidence="1 2" id="KW-0443">Lipid metabolism</keyword>
<dbReference type="InterPro" id="IPR016035">
    <property type="entry name" value="Acyl_Trfase/lysoPLipase"/>
</dbReference>
<dbReference type="Pfam" id="PF01734">
    <property type="entry name" value="Patatin"/>
    <property type="match status" value="1"/>
</dbReference>
<reference evidence="4 5" key="1">
    <citation type="journal article" date="2017" name="ISME J.">
        <title>Unveiling bifidobacterial biogeography across the mammalian branch of the tree of life.</title>
        <authorList>
            <person name="Milani C."/>
            <person name="Mangifesta M."/>
            <person name="Mancabelli L."/>
            <person name="Lugli G.A."/>
            <person name="James K."/>
            <person name="Duranti S."/>
            <person name="Turroni F."/>
            <person name="Ferrario C."/>
            <person name="Ossiprandi M.C."/>
            <person name="van Sinderen D."/>
            <person name="Ventura M."/>
        </authorList>
    </citation>
    <scope>NUCLEOTIDE SEQUENCE [LARGE SCALE GENOMIC DNA]</scope>
    <source>
        <strain evidence="4 5">70</strain>
    </source>
</reference>
<comment type="caution">
    <text evidence="2">Lacks conserved residue(s) required for the propagation of feature annotation.</text>
</comment>
<dbReference type="SUPFAM" id="SSF52151">
    <property type="entry name" value="FabD/lysophospholipase-like"/>
    <property type="match status" value="1"/>
</dbReference>